<evidence type="ECO:0000313" key="1">
    <source>
        <dbReference type="EMBL" id="GHD40222.1"/>
    </source>
</evidence>
<comment type="caution">
    <text evidence="1">The sequence shown here is derived from an EMBL/GenBank/DDBJ whole genome shotgun (WGS) entry which is preliminary data.</text>
</comment>
<name>A0A918XN50_9PROT</name>
<accession>A0A918XN50</accession>
<gene>
    <name evidence="1" type="ORF">GCM10017083_03290</name>
</gene>
<organism evidence="1 2">
    <name type="scientific">Thalassobaculum fulvum</name>
    <dbReference type="NCBI Taxonomy" id="1633335"/>
    <lineage>
        <taxon>Bacteria</taxon>
        <taxon>Pseudomonadati</taxon>
        <taxon>Pseudomonadota</taxon>
        <taxon>Alphaproteobacteria</taxon>
        <taxon>Rhodospirillales</taxon>
        <taxon>Thalassobaculaceae</taxon>
        <taxon>Thalassobaculum</taxon>
    </lineage>
</organism>
<evidence type="ECO:0000313" key="2">
    <source>
        <dbReference type="Proteomes" id="UP000630353"/>
    </source>
</evidence>
<reference evidence="1" key="1">
    <citation type="journal article" date="2014" name="Int. J. Syst. Evol. Microbiol.">
        <title>Complete genome sequence of Corynebacterium casei LMG S-19264T (=DSM 44701T), isolated from a smear-ripened cheese.</title>
        <authorList>
            <consortium name="US DOE Joint Genome Institute (JGI-PGF)"/>
            <person name="Walter F."/>
            <person name="Albersmeier A."/>
            <person name="Kalinowski J."/>
            <person name="Ruckert C."/>
        </authorList>
    </citation>
    <scope>NUCLEOTIDE SEQUENCE</scope>
    <source>
        <strain evidence="1">KCTC 42651</strain>
    </source>
</reference>
<dbReference type="EMBL" id="BMZS01000001">
    <property type="protein sequence ID" value="GHD40222.1"/>
    <property type="molecule type" value="Genomic_DNA"/>
</dbReference>
<reference evidence="1" key="2">
    <citation type="submission" date="2020-09" db="EMBL/GenBank/DDBJ databases">
        <authorList>
            <person name="Sun Q."/>
            <person name="Kim S."/>
        </authorList>
    </citation>
    <scope>NUCLEOTIDE SEQUENCE</scope>
    <source>
        <strain evidence="1">KCTC 42651</strain>
    </source>
</reference>
<dbReference type="RefSeq" id="WP_189987166.1">
    <property type="nucleotide sequence ID" value="NZ_BMZS01000001.1"/>
</dbReference>
<dbReference type="Proteomes" id="UP000630353">
    <property type="component" value="Unassembled WGS sequence"/>
</dbReference>
<dbReference type="AlphaFoldDB" id="A0A918XN50"/>
<sequence length="82" mass="8997">MSEPTAPPEGTGAPRPIHPDIDWQAQLLADKVLRRVMSLADAAAELSAWQAEALAGHDDWRAVEPRALIVTHMMNKLLARGY</sequence>
<keyword evidence="2" id="KW-1185">Reference proteome</keyword>
<proteinExistence type="predicted"/>
<protein>
    <submittedName>
        <fullName evidence="1">Uncharacterized protein</fullName>
    </submittedName>
</protein>